<feature type="compositionally biased region" description="Basic and acidic residues" evidence="1">
    <location>
        <begin position="370"/>
        <end position="387"/>
    </location>
</feature>
<evidence type="ECO:0000259" key="2">
    <source>
        <dbReference type="SMART" id="SM00382"/>
    </source>
</evidence>
<dbReference type="GO" id="GO:0005524">
    <property type="term" value="F:ATP binding"/>
    <property type="evidence" value="ECO:0007669"/>
    <property type="project" value="InterPro"/>
</dbReference>
<dbReference type="GO" id="GO:0016887">
    <property type="term" value="F:ATP hydrolysis activity"/>
    <property type="evidence" value="ECO:0007669"/>
    <property type="project" value="InterPro"/>
</dbReference>
<dbReference type="AlphaFoldDB" id="A0A1L7W077"/>
<dbReference type="Pfam" id="PF00004">
    <property type="entry name" value="AAA"/>
    <property type="match status" value="1"/>
</dbReference>
<feature type="domain" description="AAA+ ATPase" evidence="2">
    <location>
        <begin position="486"/>
        <end position="613"/>
    </location>
</feature>
<dbReference type="InterPro" id="IPR027417">
    <property type="entry name" value="P-loop_NTPase"/>
</dbReference>
<organism evidence="3 4">
    <name type="scientific">Fusarium proliferatum (strain ET1)</name>
    <name type="common">Orchid endophyte fungus</name>
    <dbReference type="NCBI Taxonomy" id="1227346"/>
    <lineage>
        <taxon>Eukaryota</taxon>
        <taxon>Fungi</taxon>
        <taxon>Dikarya</taxon>
        <taxon>Ascomycota</taxon>
        <taxon>Pezizomycotina</taxon>
        <taxon>Sordariomycetes</taxon>
        <taxon>Hypocreomycetidae</taxon>
        <taxon>Hypocreales</taxon>
        <taxon>Nectriaceae</taxon>
        <taxon>Fusarium</taxon>
        <taxon>Fusarium fujikuroi species complex</taxon>
    </lineage>
</organism>
<proteinExistence type="predicted"/>
<gene>
    <name evidence="3" type="ORF">FPRO_15088</name>
</gene>
<dbReference type="GeneID" id="42059945"/>
<dbReference type="Proteomes" id="UP000183971">
    <property type="component" value="Unassembled WGS sequence"/>
</dbReference>
<dbReference type="PANTHER" id="PTHR46411:SF3">
    <property type="entry name" value="AAA+ ATPASE DOMAIN-CONTAINING PROTEIN"/>
    <property type="match status" value="1"/>
</dbReference>
<evidence type="ECO:0000313" key="4">
    <source>
        <dbReference type="Proteomes" id="UP000183971"/>
    </source>
</evidence>
<protein>
    <recommendedName>
        <fullName evidence="2">AAA+ ATPase domain-containing protein</fullName>
    </recommendedName>
</protein>
<evidence type="ECO:0000256" key="1">
    <source>
        <dbReference type="SAM" id="MobiDB-lite"/>
    </source>
</evidence>
<dbReference type="PANTHER" id="PTHR46411">
    <property type="entry name" value="FAMILY ATPASE, PUTATIVE-RELATED"/>
    <property type="match status" value="1"/>
</dbReference>
<dbReference type="InterPro" id="IPR003959">
    <property type="entry name" value="ATPase_AAA_core"/>
</dbReference>
<dbReference type="CDD" id="cd19481">
    <property type="entry name" value="RecA-like_protease"/>
    <property type="match status" value="1"/>
</dbReference>
<dbReference type="Pfam" id="PF22942">
    <property type="entry name" value="DUF7025"/>
    <property type="match status" value="1"/>
</dbReference>
<sequence length="723" mass="83763">MASEGHQFRKLKVPKLHRKYGMNIEAKTFYESRNMFDDDKFTWVEHAPTMLPEASRHRFDSAAIHIYKKCADEKTFNNVSMYDTSFIKIQSPIILEKLRDIMKDMDVYFGEMSVEIQKPFQPLYFAWDQIKLLYQSSADDVDTEVHDHIGVLYDFMTTEMKGTHDRILSLHREGRITFDLVWTLFPKGVFVLSFRNGYRQAMRVLSCARRDRNDPWYIRCEYVQYNGYEYGLSERYFSVRHFFDTKPITSLDIYPWKYVHDSSLKQALIDRGRDVLDYQSKHYLQYAGLALDPFSHAVSDRYEPRDTFPGRSGDVTSISITKFNIKGRIMVDAYLFARSHEGLRKDIRSFRNKDPHKDQTAVPGTKNLTKNHEDKSAKDRARATAESHAYHIRARPDDDQIRANRKEVERNDDYLLCMSPLLDGFSFSDKKWFHFLVECIKPVAFQLKAFDHLVMPARQKELLLAFAKDQDEKVRELDDVVVGKGQGLLVLLSGPPGTGKTLTAEAISERVKRPLYHVDTHEIGSAVETLSLRLRQIMNMAAEWNAIVLLDEADVFLQKRSMDHSQRNESIAVFLRELEYYRGTMFLTTNLVDAIDEAMESRVHVHVKFQRLPPVSRQTIWTNFLAEMPVYGSTVSEAEIKELAAWTLNGRQIKNVIHMAIKWCAQNKLPLDFVSVEHVIRLTCPGATKSEPLSEVNGGEQRLVRTLSGMERHGLVDTAVPIR</sequence>
<dbReference type="InterPro" id="IPR054289">
    <property type="entry name" value="DUF7025"/>
</dbReference>
<feature type="compositionally biased region" description="Basic and acidic residues" evidence="1">
    <location>
        <begin position="348"/>
        <end position="359"/>
    </location>
</feature>
<dbReference type="VEuPathDB" id="FungiDB:FPRO_15088"/>
<dbReference type="RefSeq" id="XP_031086270.1">
    <property type="nucleotide sequence ID" value="XM_031220630.1"/>
</dbReference>
<dbReference type="Gene3D" id="3.40.50.300">
    <property type="entry name" value="P-loop containing nucleotide triphosphate hydrolases"/>
    <property type="match status" value="1"/>
</dbReference>
<dbReference type="InterPro" id="IPR003593">
    <property type="entry name" value="AAA+_ATPase"/>
</dbReference>
<dbReference type="EMBL" id="FJOF01000009">
    <property type="protein sequence ID" value="CZR45736.1"/>
    <property type="molecule type" value="Genomic_DNA"/>
</dbReference>
<reference evidence="4" key="1">
    <citation type="journal article" date="2016" name="Genome Biol. Evol.">
        <title>Comparative 'omics' of the Fusarium fujikuroi species complex highlights differences in genetic potential and metabolite synthesis.</title>
        <authorList>
            <person name="Niehaus E.-M."/>
            <person name="Muensterkoetter M."/>
            <person name="Proctor R.H."/>
            <person name="Brown D.W."/>
            <person name="Sharon A."/>
            <person name="Idan Y."/>
            <person name="Oren-Young L."/>
            <person name="Sieber C.M."/>
            <person name="Novak O."/>
            <person name="Pencik A."/>
            <person name="Tarkowska D."/>
            <person name="Hromadova K."/>
            <person name="Freeman S."/>
            <person name="Maymon M."/>
            <person name="Elazar M."/>
            <person name="Youssef S.A."/>
            <person name="El-Shabrawy E.S.M."/>
            <person name="Shalaby A.B.A."/>
            <person name="Houterman P."/>
            <person name="Brock N.L."/>
            <person name="Burkhardt I."/>
            <person name="Tsavkelova E.A."/>
            <person name="Dickschat J.S."/>
            <person name="Galuszka P."/>
            <person name="Gueldener U."/>
            <person name="Tudzynski B."/>
        </authorList>
    </citation>
    <scope>NUCLEOTIDE SEQUENCE [LARGE SCALE GENOMIC DNA]</scope>
    <source>
        <strain evidence="4">ET1</strain>
    </source>
</reference>
<dbReference type="SMART" id="SM00382">
    <property type="entry name" value="AAA"/>
    <property type="match status" value="1"/>
</dbReference>
<comment type="caution">
    <text evidence="3">The sequence shown here is derived from an EMBL/GenBank/DDBJ whole genome shotgun (WGS) entry which is preliminary data.</text>
</comment>
<feature type="region of interest" description="Disordered" evidence="1">
    <location>
        <begin position="348"/>
        <end position="387"/>
    </location>
</feature>
<keyword evidence="4" id="KW-1185">Reference proteome</keyword>
<accession>A0A1L7W077</accession>
<dbReference type="SUPFAM" id="SSF52540">
    <property type="entry name" value="P-loop containing nucleoside triphosphate hydrolases"/>
    <property type="match status" value="1"/>
</dbReference>
<name>A0A1L7W077_FUSPR</name>
<evidence type="ECO:0000313" key="3">
    <source>
        <dbReference type="EMBL" id="CZR45736.1"/>
    </source>
</evidence>